<evidence type="ECO:0000313" key="2">
    <source>
        <dbReference type="Proteomes" id="UP000269097"/>
    </source>
</evidence>
<reference evidence="1 2" key="1">
    <citation type="submission" date="2018-10" db="EMBL/GenBank/DDBJ databases">
        <title>Genome Sequence of Cohnella sp.</title>
        <authorList>
            <person name="Srinivasan S."/>
            <person name="Kim M.K."/>
        </authorList>
    </citation>
    <scope>NUCLEOTIDE SEQUENCE [LARGE SCALE GENOMIC DNA]</scope>
    <source>
        <strain evidence="1 2">18JY8-7</strain>
    </source>
</reference>
<sequence>MESSFYKWKDYFLENKVNLKLINWNDNYKLTDTERKTIVKSIQQFQLGENSEGKYLINSARKSRLRTHDHNYYDALIEFIGEEQRHARDLARFMRKQDIPLIRVHWIDQVFRRLRRLASLEISVLVLLTAEIIAKVY</sequence>
<keyword evidence="2" id="KW-1185">Reference proteome</keyword>
<proteinExistence type="predicted"/>
<organism evidence="1 2">
    <name type="scientific">Cohnella candidum</name>
    <dbReference type="NCBI Taxonomy" id="2674991"/>
    <lineage>
        <taxon>Bacteria</taxon>
        <taxon>Bacillati</taxon>
        <taxon>Bacillota</taxon>
        <taxon>Bacilli</taxon>
        <taxon>Bacillales</taxon>
        <taxon>Paenibacillaceae</taxon>
        <taxon>Cohnella</taxon>
    </lineage>
</organism>
<gene>
    <name evidence="1" type="ORF">EAV92_07825</name>
</gene>
<dbReference type="InterPro" id="IPR009078">
    <property type="entry name" value="Ferritin-like_SF"/>
</dbReference>
<dbReference type="Proteomes" id="UP000269097">
    <property type="component" value="Chromosome"/>
</dbReference>
<evidence type="ECO:0008006" key="3">
    <source>
        <dbReference type="Google" id="ProtNLM"/>
    </source>
</evidence>
<protein>
    <recommendedName>
        <fullName evidence="3">Ferritin-like domain-containing protein</fullName>
    </recommendedName>
</protein>
<dbReference type="SUPFAM" id="SSF47240">
    <property type="entry name" value="Ferritin-like"/>
    <property type="match status" value="1"/>
</dbReference>
<accession>A0A3G3JXA0</accession>
<dbReference type="AlphaFoldDB" id="A0A3G3JXA0"/>
<name>A0A3G3JXA0_9BACL</name>
<evidence type="ECO:0000313" key="1">
    <source>
        <dbReference type="EMBL" id="AYQ72481.1"/>
    </source>
</evidence>
<dbReference type="KEGG" id="coh:EAV92_07825"/>
<dbReference type="EMBL" id="CP033433">
    <property type="protein sequence ID" value="AYQ72481.1"/>
    <property type="molecule type" value="Genomic_DNA"/>
</dbReference>
<dbReference type="RefSeq" id="WP_123040541.1">
    <property type="nucleotide sequence ID" value="NZ_CP033433.1"/>
</dbReference>